<dbReference type="SUPFAM" id="SSF49562">
    <property type="entry name" value="C2 domain (Calcium/lipid-binding domain, CaLB)"/>
    <property type="match status" value="1"/>
</dbReference>
<feature type="domain" description="C2 PI3K-type" evidence="6">
    <location>
        <begin position="65"/>
        <end position="234"/>
    </location>
</feature>
<gene>
    <name evidence="7" type="ORF">O3P69_013075</name>
</gene>
<dbReference type="Gene3D" id="3.30.1010.10">
    <property type="entry name" value="Phosphatidylinositol 3-kinase Catalytic Subunit, Chain A, domain 4"/>
    <property type="match status" value="1"/>
</dbReference>
<dbReference type="GO" id="GO:0005886">
    <property type="term" value="C:plasma membrane"/>
    <property type="evidence" value="ECO:0007669"/>
    <property type="project" value="TreeGrafter"/>
</dbReference>
<dbReference type="Gene3D" id="1.10.1070.11">
    <property type="entry name" value="Phosphatidylinositol 3-/4-kinase, catalytic domain"/>
    <property type="match status" value="1"/>
</dbReference>
<comment type="caution">
    <text evidence="7">The sequence shown here is derived from an EMBL/GenBank/DDBJ whole genome shotgun (WGS) entry which is preliminary data.</text>
</comment>
<dbReference type="InterPro" id="IPR002420">
    <property type="entry name" value="PI3K-type_C2_dom"/>
</dbReference>
<dbReference type="Pfam" id="PF00792">
    <property type="entry name" value="PI3K_C2"/>
    <property type="match status" value="1"/>
</dbReference>
<dbReference type="GO" id="GO:0005942">
    <property type="term" value="C:phosphatidylinositol 3-kinase complex"/>
    <property type="evidence" value="ECO:0007669"/>
    <property type="project" value="TreeGrafter"/>
</dbReference>
<keyword evidence="2" id="KW-0418">Kinase</keyword>
<name>A0AAW0SDR7_SCYPA</name>
<evidence type="ECO:0000256" key="1">
    <source>
        <dbReference type="ARBA" id="ARBA00022679"/>
    </source>
</evidence>
<dbReference type="InterPro" id="IPR015433">
    <property type="entry name" value="PI3/4_kinase"/>
</dbReference>
<dbReference type="PROSITE" id="PS51545">
    <property type="entry name" value="PIK_HELICAL"/>
    <property type="match status" value="1"/>
</dbReference>
<reference evidence="7 8" key="1">
    <citation type="submission" date="2023-03" db="EMBL/GenBank/DDBJ databases">
        <title>High-quality genome of Scylla paramamosain provides insights in environmental adaptation.</title>
        <authorList>
            <person name="Zhang L."/>
        </authorList>
    </citation>
    <scope>NUCLEOTIDE SEQUENCE [LARGE SCALE GENOMIC DNA]</scope>
    <source>
        <strain evidence="7">LZ_2023a</strain>
        <tissue evidence="7">Muscle</tissue>
    </source>
</reference>
<dbReference type="GO" id="GO:0043491">
    <property type="term" value="P:phosphatidylinositol 3-kinase/protein kinase B signal transduction"/>
    <property type="evidence" value="ECO:0007669"/>
    <property type="project" value="TreeGrafter"/>
</dbReference>
<evidence type="ECO:0000259" key="6">
    <source>
        <dbReference type="PROSITE" id="PS51547"/>
    </source>
</evidence>
<evidence type="ECO:0000313" key="7">
    <source>
        <dbReference type="EMBL" id="KAK8372427.1"/>
    </source>
</evidence>
<feature type="non-terminal residue" evidence="7">
    <location>
        <position position="1"/>
    </location>
</feature>
<dbReference type="Gene3D" id="1.25.40.70">
    <property type="entry name" value="Phosphatidylinositol 3-kinase, accessory domain (PIK)"/>
    <property type="match status" value="1"/>
</dbReference>
<dbReference type="InterPro" id="IPR035892">
    <property type="entry name" value="C2_domain_sf"/>
</dbReference>
<dbReference type="GO" id="GO:0035005">
    <property type="term" value="F:1-phosphatidylinositol-4-phosphate 3-kinase activity"/>
    <property type="evidence" value="ECO:0007669"/>
    <property type="project" value="TreeGrafter"/>
</dbReference>
<dbReference type="InterPro" id="IPR036940">
    <property type="entry name" value="PI3/4_kinase_cat_sf"/>
</dbReference>
<dbReference type="EMBL" id="JARAKH010002046">
    <property type="protein sequence ID" value="KAK8372427.1"/>
    <property type="molecule type" value="Genomic_DNA"/>
</dbReference>
<accession>A0AAW0SDR7</accession>
<dbReference type="GO" id="GO:0016477">
    <property type="term" value="P:cell migration"/>
    <property type="evidence" value="ECO:0007669"/>
    <property type="project" value="TreeGrafter"/>
</dbReference>
<dbReference type="SMART" id="SM00145">
    <property type="entry name" value="PI3Ka"/>
    <property type="match status" value="1"/>
</dbReference>
<dbReference type="GO" id="GO:0048015">
    <property type="term" value="P:phosphatidylinositol-mediated signaling"/>
    <property type="evidence" value="ECO:0007669"/>
    <property type="project" value="TreeGrafter"/>
</dbReference>
<dbReference type="GO" id="GO:0016303">
    <property type="term" value="F:1-phosphatidylinositol-3-kinase activity"/>
    <property type="evidence" value="ECO:0007669"/>
    <property type="project" value="TreeGrafter"/>
</dbReference>
<feature type="domain" description="PI3K/PI4K catalytic" evidence="4">
    <location>
        <begin position="481"/>
        <end position="768"/>
    </location>
</feature>
<dbReference type="SUPFAM" id="SSF48371">
    <property type="entry name" value="ARM repeat"/>
    <property type="match status" value="1"/>
</dbReference>
<dbReference type="SMART" id="SM00146">
    <property type="entry name" value="PI3Kc"/>
    <property type="match status" value="1"/>
</dbReference>
<dbReference type="Pfam" id="PF00613">
    <property type="entry name" value="PI3Ka"/>
    <property type="match status" value="1"/>
</dbReference>
<organism evidence="7 8">
    <name type="scientific">Scylla paramamosain</name>
    <name type="common">Mud crab</name>
    <dbReference type="NCBI Taxonomy" id="85552"/>
    <lineage>
        <taxon>Eukaryota</taxon>
        <taxon>Metazoa</taxon>
        <taxon>Ecdysozoa</taxon>
        <taxon>Arthropoda</taxon>
        <taxon>Crustacea</taxon>
        <taxon>Multicrustacea</taxon>
        <taxon>Malacostraca</taxon>
        <taxon>Eumalacostraca</taxon>
        <taxon>Eucarida</taxon>
        <taxon>Decapoda</taxon>
        <taxon>Pleocyemata</taxon>
        <taxon>Brachyura</taxon>
        <taxon>Eubrachyura</taxon>
        <taxon>Portunoidea</taxon>
        <taxon>Portunidae</taxon>
        <taxon>Portuninae</taxon>
        <taxon>Scylla</taxon>
    </lineage>
</organism>
<dbReference type="PROSITE" id="PS00915">
    <property type="entry name" value="PI3_4_KINASE_1"/>
    <property type="match status" value="1"/>
</dbReference>
<dbReference type="PANTHER" id="PTHR10048:SF111">
    <property type="entry name" value="PHOSPHATIDYLINOSITOL 3-KINASE AGE-1"/>
    <property type="match status" value="1"/>
</dbReference>
<feature type="domain" description="PIK helical" evidence="5">
    <location>
        <begin position="215"/>
        <end position="412"/>
    </location>
</feature>
<dbReference type="InterPro" id="IPR001263">
    <property type="entry name" value="PI3K_accessory_dom"/>
</dbReference>
<dbReference type="InterPro" id="IPR016024">
    <property type="entry name" value="ARM-type_fold"/>
</dbReference>
<proteinExistence type="inferred from homology"/>
<dbReference type="InterPro" id="IPR018936">
    <property type="entry name" value="PI3/4_kinase_CS"/>
</dbReference>
<dbReference type="AlphaFoldDB" id="A0AAW0SDR7"/>
<comment type="similarity">
    <text evidence="3">Belongs to the PI3/PI4-kinase family.</text>
</comment>
<dbReference type="SUPFAM" id="SSF56112">
    <property type="entry name" value="Protein kinase-like (PK-like)"/>
    <property type="match status" value="1"/>
</dbReference>
<dbReference type="PANTHER" id="PTHR10048">
    <property type="entry name" value="PHOSPHATIDYLINOSITOL KINASE"/>
    <property type="match status" value="1"/>
</dbReference>
<evidence type="ECO:0000259" key="4">
    <source>
        <dbReference type="PROSITE" id="PS50290"/>
    </source>
</evidence>
<dbReference type="PROSITE" id="PS50290">
    <property type="entry name" value="PI3_4_KINASE_3"/>
    <property type="match status" value="1"/>
</dbReference>
<protein>
    <recommendedName>
        <fullName evidence="9">Phosphatidylinositol 3-kinase</fullName>
    </recommendedName>
</protein>
<dbReference type="InterPro" id="IPR000403">
    <property type="entry name" value="PI3/4_kinase_cat_dom"/>
</dbReference>
<dbReference type="Gene3D" id="2.60.40.150">
    <property type="entry name" value="C2 domain"/>
    <property type="match status" value="1"/>
</dbReference>
<evidence type="ECO:0000259" key="5">
    <source>
        <dbReference type="PROSITE" id="PS51545"/>
    </source>
</evidence>
<dbReference type="GO" id="GO:0005737">
    <property type="term" value="C:cytoplasm"/>
    <property type="evidence" value="ECO:0007669"/>
    <property type="project" value="TreeGrafter"/>
</dbReference>
<dbReference type="Pfam" id="PF00454">
    <property type="entry name" value="PI3_PI4_kinase"/>
    <property type="match status" value="1"/>
</dbReference>
<dbReference type="PROSITE" id="PS51547">
    <property type="entry name" value="C2_PI3K"/>
    <property type="match status" value="1"/>
</dbReference>
<evidence type="ECO:0000256" key="2">
    <source>
        <dbReference type="ARBA" id="ARBA00022777"/>
    </source>
</evidence>
<dbReference type="PROSITE" id="PS00916">
    <property type="entry name" value="PI3_4_KINASE_2"/>
    <property type="match status" value="1"/>
</dbReference>
<dbReference type="Proteomes" id="UP001487740">
    <property type="component" value="Unassembled WGS sequence"/>
</dbReference>
<dbReference type="InterPro" id="IPR011009">
    <property type="entry name" value="Kinase-like_dom_sf"/>
</dbReference>
<evidence type="ECO:0000256" key="3">
    <source>
        <dbReference type="PROSITE-ProRule" id="PRU00880"/>
    </source>
</evidence>
<evidence type="ECO:0008006" key="9">
    <source>
        <dbReference type="Google" id="ProtNLM"/>
    </source>
</evidence>
<dbReference type="InterPro" id="IPR042236">
    <property type="entry name" value="PI3K_accessory_sf"/>
</dbReference>
<sequence>TIRSLITQGRTPDLCLVPKKDFYASLHPILFKDPSYCTPITTTTPPAAPPTGPDTPTVSLWHPSLEGRLNLHILKAKGVGVKEGQRVFVCAGVYHGSEVLCNAARSGSQRGGGEAGGLGEWLQFDLAIQELPRGSCLCLALWSERGSPERRKIWERSVGEREREREEAMVGWGNINLFDFRGRLVHGRVCVRLQAPPKGCDDRLYPLGHTGYSSSGSTTSGVDEVDTMIEVEFEKRPLPTPSLPSRRPAWQRWRSGTPLTPVAAGGEGGVWRARQGAGGAGLPPCLVEAVRWASRDQVSQLYLLMKEWPPLSPEASLELLAGPSADPAVRCLAVRHLDRALSDDALLQYMLQLVQSLKHEHYLHSSLLCLLLRRGLCNARLGHIFFWHLKAESELWPRREHILAMMEAYCRGLGAAGVVGLARQVTAVATMARLAHSVREKAEGAKKTEYLKGKLEQTEYSHSLQHLPSPLHPAITLGRLRVSECRVIDSARCPLLLAWHSSGDGTPHPPAVIFKYGDDLRQDMLCLQILTLMARLWAQGGLELPLVPYRCQATTRDQGLIEVVEGAATVYSIQRVSTLGAIQVDSSRLYKWIREKNRTASKLDQAVDNFSKSCAAYCVATFVLGIGDRHPSNIMVSRDGMIFHIDFGHILGNFKKKFGIPRERVPFVLTSDFLLVIAKGAENPKDSQEFQRFQQLCGKAYLALRHHYRLLAVLFCQLVNTGMPEVQVRGGGVFWSVCVTVTAAVVDVCRAGSHHWLGIASGGSVHMKVMSVEGPGVHAGGKGDGEGERRTLFVKQRNTQQFGIQMKTATATLTGGTP</sequence>
<evidence type="ECO:0000313" key="8">
    <source>
        <dbReference type="Proteomes" id="UP001487740"/>
    </source>
</evidence>
<keyword evidence="8" id="KW-1185">Reference proteome</keyword>
<keyword evidence="1" id="KW-0808">Transferase</keyword>